<evidence type="ECO:0008006" key="4">
    <source>
        <dbReference type="Google" id="ProtNLM"/>
    </source>
</evidence>
<keyword evidence="3" id="KW-1185">Reference proteome</keyword>
<reference evidence="2 3" key="1">
    <citation type="submission" date="2012-06" db="EMBL/GenBank/DDBJ databases">
        <title>The complete chromosome of genome of Turneriella parva DSM 21527.</title>
        <authorList>
            <consortium name="US DOE Joint Genome Institute (JGI-PGF)"/>
            <person name="Lucas S."/>
            <person name="Han J."/>
            <person name="Lapidus A."/>
            <person name="Bruce D."/>
            <person name="Goodwin L."/>
            <person name="Pitluck S."/>
            <person name="Peters L."/>
            <person name="Kyrpides N."/>
            <person name="Mavromatis K."/>
            <person name="Ivanova N."/>
            <person name="Mikhailova N."/>
            <person name="Chertkov O."/>
            <person name="Detter J.C."/>
            <person name="Tapia R."/>
            <person name="Han C."/>
            <person name="Land M."/>
            <person name="Hauser L."/>
            <person name="Markowitz V."/>
            <person name="Cheng J.-F."/>
            <person name="Hugenholtz P."/>
            <person name="Woyke T."/>
            <person name="Wu D."/>
            <person name="Gronow S."/>
            <person name="Wellnitz S."/>
            <person name="Brambilla E."/>
            <person name="Klenk H.-P."/>
            <person name="Eisen J.A."/>
        </authorList>
    </citation>
    <scope>NUCLEOTIDE SEQUENCE [LARGE SCALE GENOMIC DNA]</scope>
    <source>
        <strain evidence="3">ATCC BAA-1111 / DSM 21527 / NCTC 11395 / H</strain>
    </source>
</reference>
<protein>
    <recommendedName>
        <fullName evidence="4">Outer membrane protein beta-barrel domain-containing protein</fullName>
    </recommendedName>
</protein>
<sequence>MQLIETQRKTIKNFLRQNTYRCSRVLLLIISLLMTGAVSAEENASAEYGSKGTFDLSLGFSVANSENSKYYKSFGVYLAPYANHFLLSNWFARYELPVGFSSQYSGWRSQQYSMAPGIALGYSFRFTDAWRLNFSMGYTRTFNWYSSSYGGMNEYSSGAFTFFPEVKYLITPHWAASVLMRGAVNMYEYLGEHSIGVSTSTYIVLSYIF</sequence>
<feature type="signal peptide" evidence="1">
    <location>
        <begin position="1"/>
        <end position="40"/>
    </location>
</feature>
<dbReference type="RefSeq" id="WP_014802869.1">
    <property type="nucleotide sequence ID" value="NC_018020.1"/>
</dbReference>
<dbReference type="AlphaFoldDB" id="I4B501"/>
<evidence type="ECO:0000313" key="3">
    <source>
        <dbReference type="Proteomes" id="UP000006048"/>
    </source>
</evidence>
<evidence type="ECO:0000256" key="1">
    <source>
        <dbReference type="SAM" id="SignalP"/>
    </source>
</evidence>
<proteinExistence type="predicted"/>
<organism evidence="2 3">
    <name type="scientific">Turneriella parva (strain ATCC BAA-1111 / DSM 21527 / NCTC 11395 / H)</name>
    <name type="common">Leptospira parva</name>
    <dbReference type="NCBI Taxonomy" id="869212"/>
    <lineage>
        <taxon>Bacteria</taxon>
        <taxon>Pseudomonadati</taxon>
        <taxon>Spirochaetota</taxon>
        <taxon>Spirochaetia</taxon>
        <taxon>Leptospirales</taxon>
        <taxon>Leptospiraceae</taxon>
        <taxon>Turneriella</taxon>
    </lineage>
</organism>
<feature type="chain" id="PRO_5003686475" description="Outer membrane protein beta-barrel domain-containing protein" evidence="1">
    <location>
        <begin position="41"/>
        <end position="209"/>
    </location>
</feature>
<dbReference type="EMBL" id="CP002959">
    <property type="protein sequence ID" value="AFM12358.1"/>
    <property type="molecule type" value="Genomic_DNA"/>
</dbReference>
<keyword evidence="1" id="KW-0732">Signal</keyword>
<accession>I4B501</accession>
<evidence type="ECO:0000313" key="2">
    <source>
        <dbReference type="EMBL" id="AFM12358.1"/>
    </source>
</evidence>
<name>I4B501_TURPD</name>
<dbReference type="HOGENOM" id="CLU_1314930_0_0_12"/>
<dbReference type="STRING" id="869212.Turpa_1710"/>
<dbReference type="Proteomes" id="UP000006048">
    <property type="component" value="Chromosome"/>
</dbReference>
<dbReference type="KEGG" id="tpx:Turpa_1710"/>
<gene>
    <name evidence="2" type="ordered locus">Turpa_1710</name>
</gene>